<reference evidence="2" key="1">
    <citation type="submission" date="2006-10" db="EMBL/GenBank/DDBJ databases">
        <authorList>
            <person name="Amadeo P."/>
            <person name="Zhao Q."/>
            <person name="Wortman J."/>
            <person name="Fraser-Liggett C."/>
            <person name="Carlton J."/>
        </authorList>
    </citation>
    <scope>NUCLEOTIDE SEQUENCE</scope>
    <source>
        <strain evidence="2">G3</strain>
    </source>
</reference>
<dbReference type="KEGG" id="tva:4769279"/>
<proteinExistence type="predicted"/>
<dbReference type="Proteomes" id="UP000001542">
    <property type="component" value="Unassembled WGS sequence"/>
</dbReference>
<name>A2E7P1_TRIV3</name>
<gene>
    <name evidence="2" type="ORF">TVAG_344200</name>
</gene>
<evidence type="ECO:0000313" key="3">
    <source>
        <dbReference type="Proteomes" id="UP000001542"/>
    </source>
</evidence>
<organism evidence="2 3">
    <name type="scientific">Trichomonas vaginalis (strain ATCC PRA-98 / G3)</name>
    <dbReference type="NCBI Taxonomy" id="412133"/>
    <lineage>
        <taxon>Eukaryota</taxon>
        <taxon>Metamonada</taxon>
        <taxon>Parabasalia</taxon>
        <taxon>Trichomonadida</taxon>
        <taxon>Trichomonadidae</taxon>
        <taxon>Trichomonas</taxon>
    </lineage>
</organism>
<dbReference type="PROSITE" id="PS51257">
    <property type="entry name" value="PROKAR_LIPOPROTEIN"/>
    <property type="match status" value="1"/>
</dbReference>
<feature type="transmembrane region" description="Helical" evidence="1">
    <location>
        <begin position="12"/>
        <end position="32"/>
    </location>
</feature>
<accession>A2E7P1</accession>
<keyword evidence="1" id="KW-0472">Membrane</keyword>
<protein>
    <submittedName>
        <fullName evidence="2">Uncharacterized protein</fullName>
    </submittedName>
</protein>
<reference evidence="2" key="2">
    <citation type="journal article" date="2007" name="Science">
        <title>Draft genome sequence of the sexually transmitted pathogen Trichomonas vaginalis.</title>
        <authorList>
            <person name="Carlton J.M."/>
            <person name="Hirt R.P."/>
            <person name="Silva J.C."/>
            <person name="Delcher A.L."/>
            <person name="Schatz M."/>
            <person name="Zhao Q."/>
            <person name="Wortman J.R."/>
            <person name="Bidwell S.L."/>
            <person name="Alsmark U.C.M."/>
            <person name="Besteiro S."/>
            <person name="Sicheritz-Ponten T."/>
            <person name="Noel C.J."/>
            <person name="Dacks J.B."/>
            <person name="Foster P.G."/>
            <person name="Simillion C."/>
            <person name="Van de Peer Y."/>
            <person name="Miranda-Saavedra D."/>
            <person name="Barton G.J."/>
            <person name="Westrop G.D."/>
            <person name="Mueller S."/>
            <person name="Dessi D."/>
            <person name="Fiori P.L."/>
            <person name="Ren Q."/>
            <person name="Paulsen I."/>
            <person name="Zhang H."/>
            <person name="Bastida-Corcuera F.D."/>
            <person name="Simoes-Barbosa A."/>
            <person name="Brown M.T."/>
            <person name="Hayes R.D."/>
            <person name="Mukherjee M."/>
            <person name="Okumura C.Y."/>
            <person name="Schneider R."/>
            <person name="Smith A.J."/>
            <person name="Vanacova S."/>
            <person name="Villalvazo M."/>
            <person name="Haas B.J."/>
            <person name="Pertea M."/>
            <person name="Feldblyum T.V."/>
            <person name="Utterback T.R."/>
            <person name="Shu C.L."/>
            <person name="Osoegawa K."/>
            <person name="de Jong P.J."/>
            <person name="Hrdy I."/>
            <person name="Horvathova L."/>
            <person name="Zubacova Z."/>
            <person name="Dolezal P."/>
            <person name="Malik S.B."/>
            <person name="Logsdon J.M. Jr."/>
            <person name="Henze K."/>
            <person name="Gupta A."/>
            <person name="Wang C.C."/>
            <person name="Dunne R.L."/>
            <person name="Upcroft J.A."/>
            <person name="Upcroft P."/>
            <person name="White O."/>
            <person name="Salzberg S.L."/>
            <person name="Tang P."/>
            <person name="Chiu C.-H."/>
            <person name="Lee Y.-S."/>
            <person name="Embley T.M."/>
            <person name="Coombs G.H."/>
            <person name="Mottram J.C."/>
            <person name="Tachezy J."/>
            <person name="Fraser-Liggett C.M."/>
            <person name="Johnson P.J."/>
        </authorList>
    </citation>
    <scope>NUCLEOTIDE SEQUENCE [LARGE SCALE GENOMIC DNA]</scope>
    <source>
        <strain evidence="2">G3</strain>
    </source>
</reference>
<evidence type="ECO:0000256" key="1">
    <source>
        <dbReference type="SAM" id="Phobius"/>
    </source>
</evidence>
<keyword evidence="1" id="KW-1133">Transmembrane helix</keyword>
<dbReference type="VEuPathDB" id="TrichDB:TVAGG3_0598530"/>
<dbReference type="VEuPathDB" id="TrichDB:TVAG_344200"/>
<evidence type="ECO:0000313" key="2">
    <source>
        <dbReference type="EMBL" id="EAY11326.1"/>
    </source>
</evidence>
<dbReference type="InParanoid" id="A2E7P1"/>
<dbReference type="AlphaFoldDB" id="A2E7P1"/>
<sequence length="472" mass="53378">MQNEKSFQASIVGTIIFSCIVAFFAMLISLSYQRPAEDVDPQSVFYPKRFIIDQSFDVPSKKMSEYPNYIYSLTSFFESYFRKMGISYNKLTNDDYVSFEEYRIIEAIILLCLNTSADYSELCEDFSAGRSLSATRIINMLYNEQSQLRKFLKQQNSTKTFLVEFKKPTIGSSVQQIKDMLVSSKNPLILSLPIIEAKYFLPCSISDAQNTLECNKSLTTCPPFYSETFCASKSASTFLSNGDFFIPKKPAVPVVSKKYMNFVVEGFNDDDTCRRSIVEFNSQYFPNGGITVRGLQSGYIGRTISDGQGISSEFTDSKCQNLFSPYSWLPLNISSTSINTYTPLKCLQGSVICNSSHTYALTMLGSSLLRDPSVSEDNYGFTYTYFIDLTTGERIMINSVQFWELNKYFEPLYSNVRDELSCGHYMIPYEYIDLANSLSPGSVLAGDFPLKFSKDSYDSLTTTKVNLSASRT</sequence>
<keyword evidence="3" id="KW-1185">Reference proteome</keyword>
<keyword evidence="1" id="KW-0812">Transmembrane</keyword>
<dbReference type="RefSeq" id="XP_001323549.1">
    <property type="nucleotide sequence ID" value="XM_001323514.1"/>
</dbReference>
<dbReference type="PANTHER" id="PTHR35899:SF1">
    <property type="entry name" value="PEPTIDASE C1A PAPAIN C-TERMINAL DOMAIN-CONTAINING PROTEIN"/>
    <property type="match status" value="1"/>
</dbReference>
<dbReference type="PANTHER" id="PTHR35899">
    <property type="entry name" value="PAPAIN FAMILY CYSTEINE PROTEASE DOMAIN CONTAINING PROTEIN"/>
    <property type="match status" value="1"/>
</dbReference>
<dbReference type="EMBL" id="DS113321">
    <property type="protein sequence ID" value="EAY11326.1"/>
    <property type="molecule type" value="Genomic_DNA"/>
</dbReference>